<dbReference type="InterPro" id="IPR027417">
    <property type="entry name" value="P-loop_NTPase"/>
</dbReference>
<dbReference type="GO" id="GO:0006950">
    <property type="term" value="P:response to stress"/>
    <property type="evidence" value="ECO:0007669"/>
    <property type="project" value="UniProtKB-ARBA"/>
</dbReference>
<dbReference type="Gene3D" id="6.10.280.40">
    <property type="match status" value="1"/>
</dbReference>
<comment type="catalytic activity">
    <reaction evidence="4">
        <text>ATP + H2O = ADP + phosphate + H(+)</text>
        <dbReference type="Rhea" id="RHEA:13065"/>
        <dbReference type="ChEBI" id="CHEBI:15377"/>
        <dbReference type="ChEBI" id="CHEBI:15378"/>
        <dbReference type="ChEBI" id="CHEBI:30616"/>
        <dbReference type="ChEBI" id="CHEBI:43474"/>
        <dbReference type="ChEBI" id="CHEBI:456216"/>
    </reaction>
</comment>
<name>A0AB40AKQ6_DIOCR</name>
<evidence type="ECO:0000313" key="7">
    <source>
        <dbReference type="Proteomes" id="UP001515500"/>
    </source>
</evidence>
<evidence type="ECO:0000313" key="8">
    <source>
        <dbReference type="RefSeq" id="XP_039115577.1"/>
    </source>
</evidence>
<dbReference type="InterPro" id="IPR050747">
    <property type="entry name" value="Mitochondrial_chaperone_BCS1"/>
</dbReference>
<dbReference type="GeneID" id="120251103"/>
<dbReference type="Proteomes" id="UP001515500">
    <property type="component" value="Chromosome 20"/>
</dbReference>
<evidence type="ECO:0000259" key="6">
    <source>
        <dbReference type="SMART" id="SM00382"/>
    </source>
</evidence>
<keyword evidence="7" id="KW-1185">Reference proteome</keyword>
<evidence type="ECO:0000256" key="3">
    <source>
        <dbReference type="ARBA" id="ARBA00022842"/>
    </source>
</evidence>
<gene>
    <name evidence="8" type="primary">LOC120251103</name>
</gene>
<keyword evidence="3" id="KW-0460">Magnesium</keyword>
<dbReference type="Pfam" id="PF14363">
    <property type="entry name" value="AAA_assoc"/>
    <property type="match status" value="1"/>
</dbReference>
<dbReference type="InterPro" id="IPR003959">
    <property type="entry name" value="ATPase_AAA_core"/>
</dbReference>
<dbReference type="AlphaFoldDB" id="A0AB40AKQ6"/>
<reference evidence="8" key="1">
    <citation type="submission" date="2025-08" db="UniProtKB">
        <authorList>
            <consortium name="RefSeq"/>
        </authorList>
    </citation>
    <scope>IDENTIFICATION</scope>
</reference>
<sequence length="481" mass="54602">MASSSSSMSNKAMSSTKGILTTAASLAASAMLFRTIANDFIPSELRNYIFTGIKYLHDRFSSELTLLIDEKDGYSPNIIYQAAMSYLNSKISPSIRRLRVSKQDIDDKKFNVSMDRGQETIDVFEGIQFRWCFISTQVSENPRRFNKGRSLRMMDMEVDTELRYLELTCNVKHKDKVFDVYLPFILDRWTAMKNKGRILKLFINERKSWAPVNLHHPATFETIAMDAELKQTVMEDLTKFVQSKDYYKSIGKAWKRGYLLYGPPGTGKSSLVAAMANFLKYDIYDLELTEVKNNLSLRRLLVGTSSRSIIVVEDIDCSITMDNRRTPAKNSDDEGETVTLSGLLNFVDGLWSSCGEEKIIVFTTNYKEKLDPALLRPGRMDMHIHMGYCSPCAFRTLASNYHNVDDHPLFEVIEDLLKDTEVTPATVAEELMRSVDVSIALQGLHQFLQCKKSEANEAKHRANCTESSSSEAREESSVVLV</sequence>
<dbReference type="SMART" id="SM00382">
    <property type="entry name" value="AAA"/>
    <property type="match status" value="1"/>
</dbReference>
<feature type="compositionally biased region" description="Basic and acidic residues" evidence="5">
    <location>
        <begin position="471"/>
        <end position="481"/>
    </location>
</feature>
<accession>A0AB40AKQ6</accession>
<dbReference type="GO" id="GO:0005524">
    <property type="term" value="F:ATP binding"/>
    <property type="evidence" value="ECO:0007669"/>
    <property type="project" value="InterPro"/>
</dbReference>
<feature type="domain" description="AAA+ ATPase" evidence="6">
    <location>
        <begin position="254"/>
        <end position="390"/>
    </location>
</feature>
<comment type="similarity">
    <text evidence="2">Belongs to the AAA ATPase family. BCS1 subfamily.</text>
</comment>
<dbReference type="RefSeq" id="XP_039115577.1">
    <property type="nucleotide sequence ID" value="XM_039259643.1"/>
</dbReference>
<evidence type="ECO:0000256" key="5">
    <source>
        <dbReference type="SAM" id="MobiDB-lite"/>
    </source>
</evidence>
<dbReference type="CDD" id="cd19510">
    <property type="entry name" value="RecA-like_BCS1"/>
    <property type="match status" value="1"/>
</dbReference>
<proteinExistence type="inferred from homology"/>
<dbReference type="Pfam" id="PF00004">
    <property type="entry name" value="AAA"/>
    <property type="match status" value="1"/>
</dbReference>
<dbReference type="InterPro" id="IPR025753">
    <property type="entry name" value="AAA_N_dom"/>
</dbReference>
<feature type="region of interest" description="Disordered" evidence="5">
    <location>
        <begin position="461"/>
        <end position="481"/>
    </location>
</feature>
<dbReference type="InterPro" id="IPR003593">
    <property type="entry name" value="AAA+_ATPase"/>
</dbReference>
<evidence type="ECO:0000256" key="4">
    <source>
        <dbReference type="ARBA" id="ARBA00049360"/>
    </source>
</evidence>
<organism evidence="7 8">
    <name type="scientific">Dioscorea cayennensis subsp. rotundata</name>
    <name type="common">White Guinea yam</name>
    <name type="synonym">Dioscorea rotundata</name>
    <dbReference type="NCBI Taxonomy" id="55577"/>
    <lineage>
        <taxon>Eukaryota</taxon>
        <taxon>Viridiplantae</taxon>
        <taxon>Streptophyta</taxon>
        <taxon>Embryophyta</taxon>
        <taxon>Tracheophyta</taxon>
        <taxon>Spermatophyta</taxon>
        <taxon>Magnoliopsida</taxon>
        <taxon>Liliopsida</taxon>
        <taxon>Dioscoreales</taxon>
        <taxon>Dioscoreaceae</taxon>
        <taxon>Dioscorea</taxon>
    </lineage>
</organism>
<dbReference type="Pfam" id="PF25568">
    <property type="entry name" value="AAA_lid_At3g28540"/>
    <property type="match status" value="1"/>
</dbReference>
<dbReference type="GO" id="GO:0016887">
    <property type="term" value="F:ATP hydrolysis activity"/>
    <property type="evidence" value="ECO:0007669"/>
    <property type="project" value="InterPro"/>
</dbReference>
<dbReference type="Gene3D" id="3.40.50.300">
    <property type="entry name" value="P-loop containing nucleotide triphosphate hydrolases"/>
    <property type="match status" value="1"/>
</dbReference>
<dbReference type="SUPFAM" id="SSF52540">
    <property type="entry name" value="P-loop containing nucleoside triphosphate hydrolases"/>
    <property type="match status" value="1"/>
</dbReference>
<comment type="cofactor">
    <cofactor evidence="1">
        <name>Mg(2+)</name>
        <dbReference type="ChEBI" id="CHEBI:18420"/>
    </cofactor>
</comment>
<protein>
    <submittedName>
        <fullName evidence="8">AAA-ATPase At3g50940-like</fullName>
    </submittedName>
</protein>
<dbReference type="InterPro" id="IPR058017">
    <property type="entry name" value="At3g28540-like_C"/>
</dbReference>
<dbReference type="PANTHER" id="PTHR23070">
    <property type="entry name" value="BCS1 AAA-TYPE ATPASE"/>
    <property type="match status" value="1"/>
</dbReference>
<evidence type="ECO:0000256" key="1">
    <source>
        <dbReference type="ARBA" id="ARBA00001946"/>
    </source>
</evidence>
<evidence type="ECO:0000256" key="2">
    <source>
        <dbReference type="ARBA" id="ARBA00007448"/>
    </source>
</evidence>